<evidence type="ECO:0000313" key="2">
    <source>
        <dbReference type="EMBL" id="BCI68632.1"/>
    </source>
</evidence>
<keyword evidence="1" id="KW-0732">Signal</keyword>
<organism evidence="2 3">
    <name type="scientific">Acetobacter aceti</name>
    <dbReference type="NCBI Taxonomy" id="435"/>
    <lineage>
        <taxon>Bacteria</taxon>
        <taxon>Pseudomonadati</taxon>
        <taxon>Pseudomonadota</taxon>
        <taxon>Alphaproteobacteria</taxon>
        <taxon>Acetobacterales</taxon>
        <taxon>Acetobacteraceae</taxon>
        <taxon>Acetobacter</taxon>
        <taxon>Acetobacter subgen. Acetobacter</taxon>
    </lineage>
</organism>
<name>A0A6S6PVG2_ACEAC</name>
<dbReference type="EMBL" id="AP023326">
    <property type="protein sequence ID" value="BCI68632.1"/>
    <property type="molecule type" value="Genomic_DNA"/>
</dbReference>
<dbReference type="Proteomes" id="UP000515220">
    <property type="component" value="Chromosome"/>
</dbReference>
<reference evidence="2 3" key="1">
    <citation type="submission" date="2020-07" db="EMBL/GenBank/DDBJ databases">
        <title>Complete Genome Sequence of an acetic acid bacterium, Acetobacter aceti JCM20276.</title>
        <authorList>
            <person name="Hirose Y."/>
            <person name="Mihara H."/>
        </authorList>
    </citation>
    <scope>NUCLEOTIDE SEQUENCE [LARGE SCALE GENOMIC DNA]</scope>
    <source>
        <strain evidence="2 3">JCM20276</strain>
    </source>
</reference>
<feature type="chain" id="PRO_5028350868" description="Lipoprotein" evidence="1">
    <location>
        <begin position="23"/>
        <end position="186"/>
    </location>
</feature>
<accession>A0A6S6PVG2</accession>
<protein>
    <recommendedName>
        <fullName evidence="4">Lipoprotein</fullName>
    </recommendedName>
</protein>
<dbReference type="AlphaFoldDB" id="A0A6S6PVG2"/>
<evidence type="ECO:0008006" key="4">
    <source>
        <dbReference type="Google" id="ProtNLM"/>
    </source>
</evidence>
<evidence type="ECO:0000313" key="3">
    <source>
        <dbReference type="Proteomes" id="UP000515220"/>
    </source>
</evidence>
<evidence type="ECO:0000256" key="1">
    <source>
        <dbReference type="SAM" id="SignalP"/>
    </source>
</evidence>
<sequence length="186" mass="20125">MLRSFCFSSLVLCAVACAPALAAGPEKPPEATVLLDRMTTEPQQYGGLSGSEPKRLLVGFHYTDAHTFTGEFGQLDESLRPIRVGMLYGNLSPATPERSASCSFRVVFPDRFMTFNGACEPETLSGSITTRLTPIPLNAQLLNALSPDVSVGQYWLTKTGFRAALKPAAHSLSAEMTRVRTIPLTE</sequence>
<dbReference type="RefSeq" id="WP_099348745.1">
    <property type="nucleotide sequence ID" value="NZ_AP023326.1"/>
</dbReference>
<proteinExistence type="predicted"/>
<feature type="signal peptide" evidence="1">
    <location>
        <begin position="1"/>
        <end position="22"/>
    </location>
</feature>
<gene>
    <name evidence="2" type="ORF">AAJCM20276_32560</name>
</gene>